<evidence type="ECO:0000313" key="1">
    <source>
        <dbReference type="EMBL" id="OBZ68627.1"/>
    </source>
</evidence>
<organism evidence="1 2">
    <name type="scientific">Grifola frondosa</name>
    <name type="common">Maitake</name>
    <name type="synonym">Polyporus frondosus</name>
    <dbReference type="NCBI Taxonomy" id="5627"/>
    <lineage>
        <taxon>Eukaryota</taxon>
        <taxon>Fungi</taxon>
        <taxon>Dikarya</taxon>
        <taxon>Basidiomycota</taxon>
        <taxon>Agaricomycotina</taxon>
        <taxon>Agaricomycetes</taxon>
        <taxon>Polyporales</taxon>
        <taxon>Grifolaceae</taxon>
        <taxon>Grifola</taxon>
    </lineage>
</organism>
<reference evidence="1 2" key="1">
    <citation type="submission" date="2016-03" db="EMBL/GenBank/DDBJ databases">
        <title>Whole genome sequencing of Grifola frondosa 9006-11.</title>
        <authorList>
            <person name="Min B."/>
            <person name="Park H."/>
            <person name="Kim J.-G."/>
            <person name="Cho H."/>
            <person name="Oh Y.-L."/>
            <person name="Kong W.-S."/>
            <person name="Choi I.-G."/>
        </authorList>
    </citation>
    <scope>NUCLEOTIDE SEQUENCE [LARGE SCALE GENOMIC DNA]</scope>
    <source>
        <strain evidence="1 2">9006-11</strain>
    </source>
</reference>
<protein>
    <submittedName>
        <fullName evidence="1">Uncharacterized protein</fullName>
    </submittedName>
</protein>
<gene>
    <name evidence="1" type="ORF">A0H81_11477</name>
</gene>
<dbReference type="EMBL" id="LUGG01000020">
    <property type="protein sequence ID" value="OBZ68627.1"/>
    <property type="molecule type" value="Genomic_DNA"/>
</dbReference>
<accession>A0A1C7LWY9</accession>
<name>A0A1C7LWY9_GRIFR</name>
<dbReference type="AlphaFoldDB" id="A0A1C7LWY9"/>
<proteinExistence type="predicted"/>
<sequence length="99" mass="11314">MPSYIYGLLHNRSRDPYGPVDIYPGPVAVRSPRTGPSKFEIATGLDNRAYLTVIYDTLQQFIILVPEVWYSTIHCMSKHLDCAEYFLLCPLNVANFVPY</sequence>
<dbReference type="Proteomes" id="UP000092993">
    <property type="component" value="Unassembled WGS sequence"/>
</dbReference>
<keyword evidence="2" id="KW-1185">Reference proteome</keyword>
<evidence type="ECO:0000313" key="2">
    <source>
        <dbReference type="Proteomes" id="UP000092993"/>
    </source>
</evidence>
<comment type="caution">
    <text evidence="1">The sequence shown here is derived from an EMBL/GenBank/DDBJ whole genome shotgun (WGS) entry which is preliminary data.</text>
</comment>